<dbReference type="EMBL" id="PJND01000008">
    <property type="protein sequence ID" value="PKW21160.1"/>
    <property type="molecule type" value="Genomic_DNA"/>
</dbReference>
<proteinExistence type="predicted"/>
<dbReference type="Gene3D" id="3.10.450.360">
    <property type="match status" value="1"/>
</dbReference>
<keyword evidence="3" id="KW-1185">Reference proteome</keyword>
<comment type="caution">
    <text evidence="2">The sequence shown here is derived from an EMBL/GenBank/DDBJ whole genome shotgun (WGS) entry which is preliminary data.</text>
</comment>
<reference evidence="2 4" key="2">
    <citation type="submission" date="2018-10" db="EMBL/GenBank/DDBJ databases">
        <title>Genomic Encyclopedia of Archaeal and Bacterial Type Strains, Phase II (KMG-II): from individual species to whole genera.</title>
        <authorList>
            <person name="Goeker M."/>
        </authorList>
    </citation>
    <scope>NUCLEOTIDE SEQUENCE [LARGE SCALE GENOMIC DNA]</scope>
    <source>
        <strain evidence="2 4">DSM 21886</strain>
    </source>
</reference>
<dbReference type="Proteomes" id="UP000233767">
    <property type="component" value="Unassembled WGS sequence"/>
</dbReference>
<evidence type="ECO:0000313" key="3">
    <source>
        <dbReference type="Proteomes" id="UP000233767"/>
    </source>
</evidence>
<evidence type="ECO:0000313" key="4">
    <source>
        <dbReference type="Proteomes" id="UP000275027"/>
    </source>
</evidence>
<evidence type="ECO:0000313" key="2">
    <source>
        <dbReference type="EMBL" id="RLJ30202.1"/>
    </source>
</evidence>
<name>A0A497UI33_9FLAO</name>
<gene>
    <name evidence="1" type="ORF">B0G92_2444</name>
    <name evidence="2" type="ORF">CLV50_1606</name>
</gene>
<evidence type="ECO:0000313" key="1">
    <source>
        <dbReference type="EMBL" id="PKW21160.1"/>
    </source>
</evidence>
<dbReference type="AlphaFoldDB" id="A0A497UI33"/>
<dbReference type="RefSeq" id="WP_101472377.1">
    <property type="nucleotide sequence ID" value="NZ_PJND01000008.1"/>
</dbReference>
<protein>
    <submittedName>
        <fullName evidence="1 2">PepSY-like beta-lactamase-inhibitor</fullName>
    </submittedName>
</protein>
<reference evidence="1 3" key="1">
    <citation type="submission" date="2017-12" db="EMBL/GenBank/DDBJ databases">
        <title>Genomic Encyclopedia of Type Strains, Phase III (KMG-III): the genomes of soil and plant-associated and newly described type strains.</title>
        <authorList>
            <person name="Whitman W."/>
        </authorList>
    </citation>
    <scope>NUCLEOTIDE SEQUENCE [LARGE SCALE GENOMIC DNA]</scope>
    <source>
        <strain evidence="1 3">IP-10</strain>
    </source>
</reference>
<sequence>MKNTFLAALLLITASFYGQTDKKEPYSPPDEARFAFEKEFPKTNAVWRSEFDGDDGNEELYVADFTVQGTRVSAYYNLRGELQVLEHAVKPNKLPQTIQSYLKKNYPTYKIVEAARIRKTPNYYTYEVGLTSDSKFYDAVFSDAGDFLQMVEKDR</sequence>
<accession>A0A497UI33</accession>
<dbReference type="SUPFAM" id="SSF160574">
    <property type="entry name" value="BT0923-like"/>
    <property type="match status" value="1"/>
</dbReference>
<dbReference type="Proteomes" id="UP000275027">
    <property type="component" value="Unassembled WGS sequence"/>
</dbReference>
<dbReference type="EMBL" id="RCCB01000011">
    <property type="protein sequence ID" value="RLJ30202.1"/>
    <property type="molecule type" value="Genomic_DNA"/>
</dbReference>
<organism evidence="2 4">
    <name type="scientific">Flavobacterium lindanitolerans</name>
    <dbReference type="NCBI Taxonomy" id="428988"/>
    <lineage>
        <taxon>Bacteria</taxon>
        <taxon>Pseudomonadati</taxon>
        <taxon>Bacteroidota</taxon>
        <taxon>Flavobacteriia</taxon>
        <taxon>Flavobacteriales</taxon>
        <taxon>Flavobacteriaceae</taxon>
        <taxon>Flavobacterium</taxon>
    </lineage>
</organism>